<dbReference type="InterPro" id="IPR003593">
    <property type="entry name" value="AAA+_ATPase"/>
</dbReference>
<accession>A0A6A6V167</accession>
<feature type="short sequence motif" description="Microbody targeting signal" evidence="8">
    <location>
        <begin position="921"/>
        <end position="923"/>
    </location>
</feature>
<dbReference type="Gene3D" id="3.40.50.300">
    <property type="entry name" value="P-loop containing nucleotide triphosphate hydrolases"/>
    <property type="match status" value="1"/>
</dbReference>
<feature type="domain" description="Lon N-terminal" evidence="15">
    <location>
        <begin position="12"/>
        <end position="251"/>
    </location>
</feature>
<dbReference type="Proteomes" id="UP000799440">
    <property type="component" value="Unassembled WGS sequence"/>
</dbReference>
<dbReference type="GO" id="GO:0005782">
    <property type="term" value="C:peroxisomal matrix"/>
    <property type="evidence" value="ECO:0007669"/>
    <property type="project" value="UniProtKB-SubCell"/>
</dbReference>
<evidence type="ECO:0000256" key="12">
    <source>
        <dbReference type="PROSITE-ProRule" id="PRU01122"/>
    </source>
</evidence>
<dbReference type="InterPro" id="IPR003959">
    <property type="entry name" value="ATPase_AAA_core"/>
</dbReference>
<dbReference type="GO" id="GO:0006515">
    <property type="term" value="P:protein quality control for misfolded or incompletely synthesized proteins"/>
    <property type="evidence" value="ECO:0007669"/>
    <property type="project" value="UniProtKB-UniRule"/>
</dbReference>
<dbReference type="Pfam" id="PF00004">
    <property type="entry name" value="AAA"/>
    <property type="match status" value="1"/>
</dbReference>
<dbReference type="GO" id="GO:0016887">
    <property type="term" value="F:ATP hydrolysis activity"/>
    <property type="evidence" value="ECO:0007669"/>
    <property type="project" value="UniProtKB-UniRule"/>
</dbReference>
<dbReference type="OrthoDB" id="2411602at2759"/>
<keyword evidence="5 8" id="KW-0720">Serine protease</keyword>
<dbReference type="CDD" id="cd19500">
    <property type="entry name" value="RecA-like_Lon"/>
    <property type="match status" value="1"/>
</dbReference>
<name>A0A6A6V167_9PLEO</name>
<dbReference type="GO" id="GO:0004252">
    <property type="term" value="F:serine-type endopeptidase activity"/>
    <property type="evidence" value="ECO:0007669"/>
    <property type="project" value="UniProtKB-UniRule"/>
</dbReference>
<keyword evidence="7 8" id="KW-0576">Peroxisome</keyword>
<feature type="compositionally biased region" description="Gly residues" evidence="13">
    <location>
        <begin position="296"/>
        <end position="308"/>
    </location>
</feature>
<keyword evidence="3 8" id="KW-0547">Nucleotide-binding</keyword>
<dbReference type="EMBL" id="MU006590">
    <property type="protein sequence ID" value="KAF2744278.1"/>
    <property type="molecule type" value="Genomic_DNA"/>
</dbReference>
<comment type="function">
    <text evidence="8">ATP-dependent serine protease that mediates the selective degradation of misfolded and unassembled polypeptides in the peroxisomal matrix. Necessary for type 2 peroxisome targeting signal (PTS2)-containing protein processing and facilitates peroxisome matrix protein import.</text>
</comment>
<keyword evidence="17" id="KW-1185">Reference proteome</keyword>
<dbReference type="Pfam" id="PF02190">
    <property type="entry name" value="LON_substr_bdg"/>
    <property type="match status" value="1"/>
</dbReference>
<keyword evidence="2 8" id="KW-0645">Protease</keyword>
<dbReference type="GO" id="GO:0005524">
    <property type="term" value="F:ATP binding"/>
    <property type="evidence" value="ECO:0007669"/>
    <property type="project" value="UniProtKB-UniRule"/>
</dbReference>
<dbReference type="PIRSF" id="PIRSF001174">
    <property type="entry name" value="Lon_proteas"/>
    <property type="match status" value="1"/>
</dbReference>
<comment type="similarity">
    <text evidence="8 9 12">Belongs to the peptidase S16 family.</text>
</comment>
<dbReference type="Gene3D" id="1.10.8.60">
    <property type="match status" value="1"/>
</dbReference>
<feature type="active site" evidence="8 10">
    <location>
        <position position="859"/>
    </location>
</feature>
<dbReference type="PROSITE" id="PS51787">
    <property type="entry name" value="LON_N"/>
    <property type="match status" value="1"/>
</dbReference>
<evidence type="ECO:0000256" key="2">
    <source>
        <dbReference type="ARBA" id="ARBA00022670"/>
    </source>
</evidence>
<dbReference type="InterPro" id="IPR027417">
    <property type="entry name" value="P-loop_NTPase"/>
</dbReference>
<evidence type="ECO:0000256" key="3">
    <source>
        <dbReference type="ARBA" id="ARBA00022741"/>
    </source>
</evidence>
<dbReference type="InterPro" id="IPR015947">
    <property type="entry name" value="PUA-like_sf"/>
</dbReference>
<evidence type="ECO:0000313" key="16">
    <source>
        <dbReference type="EMBL" id="KAF2744278.1"/>
    </source>
</evidence>
<evidence type="ECO:0000256" key="8">
    <source>
        <dbReference type="HAMAP-Rule" id="MF_03121"/>
    </source>
</evidence>
<dbReference type="GO" id="GO:0016558">
    <property type="term" value="P:protein import into peroxisome matrix"/>
    <property type="evidence" value="ECO:0007669"/>
    <property type="project" value="UniProtKB-UniRule"/>
</dbReference>
<dbReference type="FunFam" id="1.10.8.60:FF:000091">
    <property type="entry name" value="Lon protease homolog 2, peroxisomal"/>
    <property type="match status" value="1"/>
</dbReference>
<dbReference type="InterPro" id="IPR004815">
    <property type="entry name" value="Lon_bac/euk-typ"/>
</dbReference>
<feature type="active site" evidence="8 10">
    <location>
        <position position="816"/>
    </location>
</feature>
<dbReference type="SUPFAM" id="SSF88697">
    <property type="entry name" value="PUA domain-like"/>
    <property type="match status" value="1"/>
</dbReference>
<dbReference type="PRINTS" id="PR00830">
    <property type="entry name" value="ENDOLAPTASE"/>
</dbReference>
<evidence type="ECO:0000256" key="5">
    <source>
        <dbReference type="ARBA" id="ARBA00022825"/>
    </source>
</evidence>
<dbReference type="InterPro" id="IPR027501">
    <property type="entry name" value="Lonp2_euk"/>
</dbReference>
<feature type="region of interest" description="Disordered" evidence="13">
    <location>
        <begin position="296"/>
        <end position="315"/>
    </location>
</feature>
<dbReference type="Gene3D" id="1.20.5.5270">
    <property type="match status" value="1"/>
</dbReference>
<evidence type="ECO:0000256" key="10">
    <source>
        <dbReference type="PIRSR" id="PIRSR001174-1"/>
    </source>
</evidence>
<evidence type="ECO:0000256" key="6">
    <source>
        <dbReference type="ARBA" id="ARBA00022840"/>
    </source>
</evidence>
<dbReference type="SUPFAM" id="SSF54211">
    <property type="entry name" value="Ribosomal protein S5 domain 2-like"/>
    <property type="match status" value="1"/>
</dbReference>
<dbReference type="Pfam" id="PF22667">
    <property type="entry name" value="Lon_lid"/>
    <property type="match status" value="1"/>
</dbReference>
<keyword evidence="4 8" id="KW-0378">Hydrolase</keyword>
<feature type="binding site" evidence="8 11">
    <location>
        <begin position="480"/>
        <end position="487"/>
    </location>
    <ligand>
        <name>ATP</name>
        <dbReference type="ChEBI" id="CHEBI:30616"/>
    </ligand>
</feature>
<evidence type="ECO:0000256" key="7">
    <source>
        <dbReference type="ARBA" id="ARBA00023140"/>
    </source>
</evidence>
<dbReference type="Gene3D" id="2.30.130.40">
    <property type="entry name" value="LON domain-like"/>
    <property type="match status" value="1"/>
</dbReference>
<dbReference type="SMART" id="SM00464">
    <property type="entry name" value="LON"/>
    <property type="match status" value="1"/>
</dbReference>
<dbReference type="GO" id="GO:0016485">
    <property type="term" value="P:protein processing"/>
    <property type="evidence" value="ECO:0007669"/>
    <property type="project" value="UniProtKB-UniRule"/>
</dbReference>
<evidence type="ECO:0000259" key="14">
    <source>
        <dbReference type="PROSITE" id="PS51786"/>
    </source>
</evidence>
<dbReference type="InterPro" id="IPR008269">
    <property type="entry name" value="Lon_proteolytic"/>
</dbReference>
<comment type="subcellular location">
    <subcellularLocation>
        <location evidence="1 8">Peroxisome matrix</location>
    </subcellularLocation>
</comment>
<dbReference type="InterPro" id="IPR054594">
    <property type="entry name" value="Lon_lid"/>
</dbReference>
<evidence type="ECO:0000256" key="1">
    <source>
        <dbReference type="ARBA" id="ARBA00004253"/>
    </source>
</evidence>
<dbReference type="Pfam" id="PF05362">
    <property type="entry name" value="Lon_C"/>
    <property type="match status" value="1"/>
</dbReference>
<dbReference type="InterPro" id="IPR014721">
    <property type="entry name" value="Ribsml_uS5_D2-typ_fold_subgr"/>
</dbReference>
<feature type="domain" description="Lon proteolytic" evidence="14">
    <location>
        <begin position="723"/>
        <end position="910"/>
    </location>
</feature>
<evidence type="ECO:0000256" key="13">
    <source>
        <dbReference type="SAM" id="MobiDB-lite"/>
    </source>
</evidence>
<feature type="compositionally biased region" description="Basic and acidic residues" evidence="13">
    <location>
        <begin position="432"/>
        <end position="446"/>
    </location>
</feature>
<evidence type="ECO:0000256" key="4">
    <source>
        <dbReference type="ARBA" id="ARBA00022801"/>
    </source>
</evidence>
<evidence type="ECO:0000256" key="9">
    <source>
        <dbReference type="PIRNR" id="PIRNR001174"/>
    </source>
</evidence>
<organism evidence="16 17">
    <name type="scientific">Sporormia fimetaria CBS 119925</name>
    <dbReference type="NCBI Taxonomy" id="1340428"/>
    <lineage>
        <taxon>Eukaryota</taxon>
        <taxon>Fungi</taxon>
        <taxon>Dikarya</taxon>
        <taxon>Ascomycota</taxon>
        <taxon>Pezizomycotina</taxon>
        <taxon>Dothideomycetes</taxon>
        <taxon>Pleosporomycetidae</taxon>
        <taxon>Pleosporales</taxon>
        <taxon>Sporormiaceae</taxon>
        <taxon>Sporormia</taxon>
    </lineage>
</organism>
<feature type="region of interest" description="Disordered" evidence="13">
    <location>
        <begin position="428"/>
        <end position="451"/>
    </location>
</feature>
<dbReference type="InterPro" id="IPR003111">
    <property type="entry name" value="Lon_prtase_N"/>
</dbReference>
<dbReference type="HAMAP" id="MF_03121">
    <property type="entry name" value="lonp2_euk"/>
    <property type="match status" value="1"/>
</dbReference>
<dbReference type="EC" id="3.4.21.-" evidence="8"/>
<dbReference type="PROSITE" id="PS51786">
    <property type="entry name" value="LON_PROTEOLYTIC"/>
    <property type="match status" value="1"/>
</dbReference>
<evidence type="ECO:0000256" key="11">
    <source>
        <dbReference type="PIRSR" id="PIRSR001174-2"/>
    </source>
</evidence>
<proteinExistence type="inferred from homology"/>
<dbReference type="GO" id="GO:0004176">
    <property type="term" value="F:ATP-dependent peptidase activity"/>
    <property type="evidence" value="ECO:0007669"/>
    <property type="project" value="UniProtKB-UniRule"/>
</dbReference>
<evidence type="ECO:0000259" key="15">
    <source>
        <dbReference type="PROSITE" id="PS51787"/>
    </source>
</evidence>
<dbReference type="AlphaFoldDB" id="A0A6A6V167"/>
<dbReference type="PANTHER" id="PTHR10046">
    <property type="entry name" value="ATP DEPENDENT LON PROTEASE FAMILY MEMBER"/>
    <property type="match status" value="1"/>
</dbReference>
<dbReference type="SUPFAM" id="SSF52540">
    <property type="entry name" value="P-loop containing nucleoside triphosphate hydrolases"/>
    <property type="match status" value="1"/>
</dbReference>
<dbReference type="InterPro" id="IPR046336">
    <property type="entry name" value="Lon_prtase_N_sf"/>
</dbReference>
<keyword evidence="6 8" id="KW-0067">ATP-binding</keyword>
<dbReference type="InterPro" id="IPR020568">
    <property type="entry name" value="Ribosomal_Su5_D2-typ_SF"/>
</dbReference>
<reference evidence="16" key="1">
    <citation type="journal article" date="2020" name="Stud. Mycol.">
        <title>101 Dothideomycetes genomes: a test case for predicting lifestyles and emergence of pathogens.</title>
        <authorList>
            <person name="Haridas S."/>
            <person name="Albert R."/>
            <person name="Binder M."/>
            <person name="Bloem J."/>
            <person name="Labutti K."/>
            <person name="Salamov A."/>
            <person name="Andreopoulos B."/>
            <person name="Baker S."/>
            <person name="Barry K."/>
            <person name="Bills G."/>
            <person name="Bluhm B."/>
            <person name="Cannon C."/>
            <person name="Castanera R."/>
            <person name="Culley D."/>
            <person name="Daum C."/>
            <person name="Ezra D."/>
            <person name="Gonzalez J."/>
            <person name="Henrissat B."/>
            <person name="Kuo A."/>
            <person name="Liang C."/>
            <person name="Lipzen A."/>
            <person name="Lutzoni F."/>
            <person name="Magnuson J."/>
            <person name="Mondo S."/>
            <person name="Nolan M."/>
            <person name="Ohm R."/>
            <person name="Pangilinan J."/>
            <person name="Park H.-J."/>
            <person name="Ramirez L."/>
            <person name="Alfaro M."/>
            <person name="Sun H."/>
            <person name="Tritt A."/>
            <person name="Yoshinaga Y."/>
            <person name="Zwiers L.-H."/>
            <person name="Turgeon B."/>
            <person name="Goodwin S."/>
            <person name="Spatafora J."/>
            <person name="Crous P."/>
            <person name="Grigoriev I."/>
        </authorList>
    </citation>
    <scope>NUCLEOTIDE SEQUENCE</scope>
    <source>
        <strain evidence="16">CBS 119925</strain>
    </source>
</reference>
<dbReference type="InterPro" id="IPR027065">
    <property type="entry name" value="Lon_Prtase"/>
</dbReference>
<gene>
    <name evidence="16" type="ORF">M011DRAFT_489127</name>
</gene>
<dbReference type="FunFam" id="1.20.5.5270:FF:000002">
    <property type="entry name" value="Lon protease homolog"/>
    <property type="match status" value="1"/>
</dbReference>
<protein>
    <recommendedName>
        <fullName evidence="8">Lon protease homolog 2, peroxisomal</fullName>
        <ecNumber evidence="8">3.4.21.-</ecNumber>
    </recommendedName>
</protein>
<dbReference type="SMART" id="SM00382">
    <property type="entry name" value="AAA"/>
    <property type="match status" value="1"/>
</dbReference>
<evidence type="ECO:0000313" key="17">
    <source>
        <dbReference type="Proteomes" id="UP000799440"/>
    </source>
</evidence>
<dbReference type="FunFam" id="3.30.230.10:FF:000039">
    <property type="entry name" value="Lon protease homolog 2, peroxisomal"/>
    <property type="match status" value="1"/>
</dbReference>
<dbReference type="Gene3D" id="3.30.230.10">
    <property type="match status" value="1"/>
</dbReference>
<sequence length="923" mass="101000">MGRSSSKSVKVLPLIPLATPDVLFPRTILKVPINARPDIVAILSKAQAVDAVANITVACVPLGSSQMGPTGQLLIEDGQKGEKSGRVVVESDPLTATKKDLYGYACVARLLGYEQQGRGATYILLEGTERVSIVDVLQERPYFEGELMKADEHIDIGDPELDEQFNLLKEAAREYFALLRLSSIVSRTQVLMGHYRRSENEVKRMDLSNAGLLADFMVHEAGSHEDKLRALTTLDAKERVIQVTEVVRRGIATQQEKLRGLSENSSAPAGKLTLEQLKRARQEAFKRSGLLGGNGLPGFTGGIPGQAGQGEEEASEIDLLKKKLKDAQLSPEADKVAQRELQRLQKMNPVQAEYQVCRNYLENLAEIPWTKTTVDQLDTKTLARAQKQLDDDHYGLDKVKKRLIEYLAVLKLKEQANKAIDDQIKALQGADVKPEKAQQEDSKEAKTTSTQIVREPSEAELKLLEKKRMVDKSPILLLVGPPGVGKTSLAKSVATALGRKFHRISLGGVRDEAEIRGHRRTYVAAMPGVIVGGLKKVGVANPVILLDEIDKLGQANYNGDPSAAMLEVLDPEQNHTFTDHYVNIPIDLSRVLFIATANSLDTIPAPLLDRMETIQLSGYTTLEKRHIANRHLIPKQIISNGLRTENVNIPVDVLDKIITAYTREAGVRNLEREIGSVCRSKAVEFANAADSAALSNYNPAVTMDDLDTILGIEKFSEELAERHARAGVVTGLVAYSTGGQGSILFIEIAEMPGKGRVQLTGKLGDVLKESVEVALSWVKAHAFELGLTPSDDEDIMKNRSIHVHCPSGAIPKDGPSAGLAHTIALISLFSGKPVPPTLAMTGEVSLRGRVLPVGGIKEKLIGALRAGVERVLLPEQNRKDVRDLPEEVLSGLRIEFVSNIWEGLAKVWPERWEGHVLHVESRL</sequence>